<dbReference type="EMBL" id="JBHSZH010000005">
    <property type="protein sequence ID" value="MFC7079672.1"/>
    <property type="molecule type" value="Genomic_DNA"/>
</dbReference>
<organism evidence="1 2">
    <name type="scientific">Halorussus caseinilyticus</name>
    <dbReference type="NCBI Taxonomy" id="3034025"/>
    <lineage>
        <taxon>Archaea</taxon>
        <taxon>Methanobacteriati</taxon>
        <taxon>Methanobacteriota</taxon>
        <taxon>Stenosarchaea group</taxon>
        <taxon>Halobacteria</taxon>
        <taxon>Halobacteriales</taxon>
        <taxon>Haladaptataceae</taxon>
        <taxon>Halorussus</taxon>
    </lineage>
</organism>
<proteinExistence type="predicted"/>
<evidence type="ECO:0000313" key="2">
    <source>
        <dbReference type="Proteomes" id="UP001596407"/>
    </source>
</evidence>
<dbReference type="RefSeq" id="WP_382209150.1">
    <property type="nucleotide sequence ID" value="NZ_JBHSZH010000005.1"/>
</dbReference>
<reference evidence="1 2" key="1">
    <citation type="journal article" date="2019" name="Int. J. Syst. Evol. Microbiol.">
        <title>The Global Catalogue of Microorganisms (GCM) 10K type strain sequencing project: providing services to taxonomists for standard genome sequencing and annotation.</title>
        <authorList>
            <consortium name="The Broad Institute Genomics Platform"/>
            <consortium name="The Broad Institute Genome Sequencing Center for Infectious Disease"/>
            <person name="Wu L."/>
            <person name="Ma J."/>
        </authorList>
    </citation>
    <scope>NUCLEOTIDE SEQUENCE [LARGE SCALE GENOMIC DNA]</scope>
    <source>
        <strain evidence="1 2">DT72</strain>
    </source>
</reference>
<dbReference type="AlphaFoldDB" id="A0ABD5WGN8"/>
<protein>
    <submittedName>
        <fullName evidence="1">Uncharacterized protein</fullName>
    </submittedName>
</protein>
<comment type="caution">
    <text evidence="1">The sequence shown here is derived from an EMBL/GenBank/DDBJ whole genome shotgun (WGS) entry which is preliminary data.</text>
</comment>
<name>A0ABD5WGN8_9EURY</name>
<sequence length="227" mass="25190">MSGRTIWAVIKIQNCPGTVTSGEFTIRDDDKFTTVGSYGLNWYGTAYGDVLGWAHGLGFGGGCEVKDNDTYDGLPSNLRGQRYSIHVPNPTNQDSILKDTSNHLHGVHPSPTDDDMNWSKTILEASVMSAMSQIDFGIPISTLVNSMAEYDGFDFNQHDVGYGYQHTSDSYPVEFWDECAHSDAVIYSSGDNLLETVTLKHGYLEHIHLTGTTVWEEKEYTVSGFRI</sequence>
<accession>A0ABD5WGN8</accession>
<evidence type="ECO:0000313" key="1">
    <source>
        <dbReference type="EMBL" id="MFC7079672.1"/>
    </source>
</evidence>
<keyword evidence="2" id="KW-1185">Reference proteome</keyword>
<dbReference type="Proteomes" id="UP001596407">
    <property type="component" value="Unassembled WGS sequence"/>
</dbReference>
<gene>
    <name evidence="1" type="ORF">ACFQJ6_05470</name>
</gene>